<comment type="subcellular location">
    <subcellularLocation>
        <location evidence="1 8">Cell membrane</location>
        <topology evidence="1 8">Multi-pass membrane protein</topology>
    </subcellularLocation>
</comment>
<evidence type="ECO:0000313" key="10">
    <source>
        <dbReference type="Proteomes" id="UP001596492"/>
    </source>
</evidence>
<proteinExistence type="inferred from homology"/>
<comment type="caution">
    <text evidence="9">The sequence shown here is derived from an EMBL/GenBank/DDBJ whole genome shotgun (WGS) entry which is preliminary data.</text>
</comment>
<evidence type="ECO:0000256" key="3">
    <source>
        <dbReference type="ARBA" id="ARBA00022448"/>
    </source>
</evidence>
<reference evidence="10" key="1">
    <citation type="journal article" date="2019" name="Int. J. Syst. Evol. Microbiol.">
        <title>The Global Catalogue of Microorganisms (GCM) 10K type strain sequencing project: providing services to taxonomists for standard genome sequencing and annotation.</title>
        <authorList>
            <consortium name="The Broad Institute Genomics Platform"/>
            <consortium name="The Broad Institute Genome Sequencing Center for Infectious Disease"/>
            <person name="Wu L."/>
            <person name="Ma J."/>
        </authorList>
    </citation>
    <scope>NUCLEOTIDE SEQUENCE [LARGE SCALE GENOMIC DNA]</scope>
    <source>
        <strain evidence="10">CCUG 51308</strain>
    </source>
</reference>
<accession>A0ABW2ILV5</accession>
<dbReference type="InterPro" id="IPR052017">
    <property type="entry name" value="TSUP"/>
</dbReference>
<feature type="transmembrane region" description="Helical" evidence="8">
    <location>
        <begin position="227"/>
        <end position="245"/>
    </location>
</feature>
<feature type="transmembrane region" description="Helical" evidence="8">
    <location>
        <begin position="98"/>
        <end position="116"/>
    </location>
</feature>
<gene>
    <name evidence="9" type="ORF">ACFQS8_10185</name>
</gene>
<keyword evidence="6 8" id="KW-1133">Transmembrane helix</keyword>
<dbReference type="EMBL" id="JBHTBR010000005">
    <property type="protein sequence ID" value="MFC7291984.1"/>
    <property type="molecule type" value="Genomic_DNA"/>
</dbReference>
<evidence type="ECO:0000256" key="7">
    <source>
        <dbReference type="ARBA" id="ARBA00023136"/>
    </source>
</evidence>
<comment type="similarity">
    <text evidence="2 8">Belongs to the 4-toluene sulfonate uptake permease (TSUP) (TC 2.A.102) family.</text>
</comment>
<feature type="transmembrane region" description="Helical" evidence="8">
    <location>
        <begin position="203"/>
        <end position="221"/>
    </location>
</feature>
<sequence length="249" mass="27201">MDSDILYYVCAAIAVIMTGLAKGGFAGVGAVSMPLLSLRGDPLAAAAILLPILIVQDAISVFSYWRNINKRIVFIMLPSMALGVYLGFLFAGSLPRNYIMAMVGVIALSFGAHSLWKKRKRKPQIAHKGHTGLGLISGVVTGFTSQIAHAGGPPFHVWVLPQKLHRDVLVGTKAICFGFLNWIKVPAFFALGQMTTQNLKTSAILLPLAIAATFFGVYLVKRVETERFYTIIYILMCLLGMKLIYEGFF</sequence>
<feature type="transmembrane region" description="Helical" evidence="8">
    <location>
        <begin position="43"/>
        <end position="65"/>
    </location>
</feature>
<evidence type="ECO:0000256" key="6">
    <source>
        <dbReference type="ARBA" id="ARBA00022989"/>
    </source>
</evidence>
<dbReference type="InterPro" id="IPR002781">
    <property type="entry name" value="TM_pro_TauE-like"/>
</dbReference>
<evidence type="ECO:0000256" key="1">
    <source>
        <dbReference type="ARBA" id="ARBA00004651"/>
    </source>
</evidence>
<keyword evidence="3" id="KW-0813">Transport</keyword>
<name>A0ABW2ILV5_9PROT</name>
<dbReference type="PANTHER" id="PTHR30269:SF37">
    <property type="entry name" value="MEMBRANE TRANSPORTER PROTEIN"/>
    <property type="match status" value="1"/>
</dbReference>
<evidence type="ECO:0000313" key="9">
    <source>
        <dbReference type="EMBL" id="MFC7291984.1"/>
    </source>
</evidence>
<keyword evidence="4 8" id="KW-1003">Cell membrane</keyword>
<feature type="transmembrane region" description="Helical" evidence="8">
    <location>
        <begin position="128"/>
        <end position="148"/>
    </location>
</feature>
<evidence type="ECO:0000256" key="8">
    <source>
        <dbReference type="RuleBase" id="RU363041"/>
    </source>
</evidence>
<keyword evidence="7 8" id="KW-0472">Membrane</keyword>
<evidence type="ECO:0000256" key="5">
    <source>
        <dbReference type="ARBA" id="ARBA00022692"/>
    </source>
</evidence>
<evidence type="ECO:0000256" key="4">
    <source>
        <dbReference type="ARBA" id="ARBA00022475"/>
    </source>
</evidence>
<evidence type="ECO:0000256" key="2">
    <source>
        <dbReference type="ARBA" id="ARBA00009142"/>
    </source>
</evidence>
<dbReference type="PANTHER" id="PTHR30269">
    <property type="entry name" value="TRANSMEMBRANE PROTEIN YFCA"/>
    <property type="match status" value="1"/>
</dbReference>
<feature type="transmembrane region" description="Helical" evidence="8">
    <location>
        <begin position="168"/>
        <end position="191"/>
    </location>
</feature>
<keyword evidence="10" id="KW-1185">Reference proteome</keyword>
<feature type="transmembrane region" description="Helical" evidence="8">
    <location>
        <begin position="5"/>
        <end position="31"/>
    </location>
</feature>
<keyword evidence="5 8" id="KW-0812">Transmembrane</keyword>
<dbReference type="Pfam" id="PF01925">
    <property type="entry name" value="TauE"/>
    <property type="match status" value="1"/>
</dbReference>
<dbReference type="RefSeq" id="WP_382167227.1">
    <property type="nucleotide sequence ID" value="NZ_JBHTBR010000005.1"/>
</dbReference>
<dbReference type="Proteomes" id="UP001596492">
    <property type="component" value="Unassembled WGS sequence"/>
</dbReference>
<protein>
    <recommendedName>
        <fullName evidence="8">Probable membrane transporter protein</fullName>
    </recommendedName>
</protein>
<organism evidence="9 10">
    <name type="scientific">Hirschia litorea</name>
    <dbReference type="NCBI Taxonomy" id="1199156"/>
    <lineage>
        <taxon>Bacteria</taxon>
        <taxon>Pseudomonadati</taxon>
        <taxon>Pseudomonadota</taxon>
        <taxon>Alphaproteobacteria</taxon>
        <taxon>Hyphomonadales</taxon>
        <taxon>Hyphomonadaceae</taxon>
        <taxon>Hirschia</taxon>
    </lineage>
</organism>
<feature type="transmembrane region" description="Helical" evidence="8">
    <location>
        <begin position="72"/>
        <end position="92"/>
    </location>
</feature>